<evidence type="ECO:0000313" key="2">
    <source>
        <dbReference type="EMBL" id="MBX63751.1"/>
    </source>
</evidence>
<dbReference type="AlphaFoldDB" id="A0A2P2Q9T3"/>
<keyword evidence="1" id="KW-0812">Transmembrane</keyword>
<proteinExistence type="predicted"/>
<reference evidence="2" key="1">
    <citation type="submission" date="2018-02" db="EMBL/GenBank/DDBJ databases">
        <title>Rhizophora mucronata_Transcriptome.</title>
        <authorList>
            <person name="Meera S.P."/>
            <person name="Sreeshan A."/>
            <person name="Augustine A."/>
        </authorList>
    </citation>
    <scope>NUCLEOTIDE SEQUENCE</scope>
    <source>
        <tissue evidence="2">Leaf</tissue>
    </source>
</reference>
<organism evidence="2">
    <name type="scientific">Rhizophora mucronata</name>
    <name type="common">Asiatic mangrove</name>
    <dbReference type="NCBI Taxonomy" id="61149"/>
    <lineage>
        <taxon>Eukaryota</taxon>
        <taxon>Viridiplantae</taxon>
        <taxon>Streptophyta</taxon>
        <taxon>Embryophyta</taxon>
        <taxon>Tracheophyta</taxon>
        <taxon>Spermatophyta</taxon>
        <taxon>Magnoliopsida</taxon>
        <taxon>eudicotyledons</taxon>
        <taxon>Gunneridae</taxon>
        <taxon>Pentapetalae</taxon>
        <taxon>rosids</taxon>
        <taxon>fabids</taxon>
        <taxon>Malpighiales</taxon>
        <taxon>Rhizophoraceae</taxon>
        <taxon>Rhizophora</taxon>
    </lineage>
</organism>
<evidence type="ECO:0000256" key="1">
    <source>
        <dbReference type="SAM" id="Phobius"/>
    </source>
</evidence>
<dbReference type="EMBL" id="GGEC01083267">
    <property type="protein sequence ID" value="MBX63751.1"/>
    <property type="molecule type" value="Transcribed_RNA"/>
</dbReference>
<name>A0A2P2Q9T3_RHIMU</name>
<feature type="transmembrane region" description="Helical" evidence="1">
    <location>
        <begin position="12"/>
        <end position="31"/>
    </location>
</feature>
<accession>A0A2P2Q9T3</accession>
<sequence>MSFQLGHIQHHLCFMCCAFLPCHYFYCYFTFSQSKAHSQCCCPAQIA</sequence>
<keyword evidence="1" id="KW-0472">Membrane</keyword>
<protein>
    <submittedName>
        <fullName evidence="2">Uncharacterized protein</fullName>
    </submittedName>
</protein>
<keyword evidence="1" id="KW-1133">Transmembrane helix</keyword>